<evidence type="ECO:0000256" key="4">
    <source>
        <dbReference type="ARBA" id="ARBA00023001"/>
    </source>
</evidence>
<organism evidence="11 12">
    <name type="scientific">Blautia faecis</name>
    <dbReference type="NCBI Taxonomy" id="871665"/>
    <lineage>
        <taxon>Bacteria</taxon>
        <taxon>Bacillati</taxon>
        <taxon>Bacillota</taxon>
        <taxon>Clostridia</taxon>
        <taxon>Lachnospirales</taxon>
        <taxon>Lachnospiraceae</taxon>
        <taxon>Blautia</taxon>
    </lineage>
</organism>
<keyword evidence="4" id="KW-0136">Cellulose degradation</keyword>
<proteinExistence type="inferred from homology"/>
<dbReference type="Pfam" id="PF00150">
    <property type="entry name" value="Cellulase"/>
    <property type="match status" value="1"/>
</dbReference>
<dbReference type="SUPFAM" id="SSF51445">
    <property type="entry name" value="(Trans)glycosidases"/>
    <property type="match status" value="1"/>
</dbReference>
<evidence type="ECO:0000256" key="5">
    <source>
        <dbReference type="ARBA" id="ARBA00023277"/>
    </source>
</evidence>
<dbReference type="InterPro" id="IPR001547">
    <property type="entry name" value="Glyco_hydro_5"/>
</dbReference>
<evidence type="ECO:0000256" key="3">
    <source>
        <dbReference type="ARBA" id="ARBA00022801"/>
    </source>
</evidence>
<evidence type="ECO:0000256" key="7">
    <source>
        <dbReference type="ARBA" id="ARBA00023326"/>
    </source>
</evidence>
<dbReference type="PROSITE" id="PS00659">
    <property type="entry name" value="GLYCOSYL_HYDROL_F5"/>
    <property type="match status" value="1"/>
</dbReference>
<evidence type="ECO:0000313" key="11">
    <source>
        <dbReference type="EMBL" id="NSG86900.1"/>
    </source>
</evidence>
<evidence type="ECO:0000259" key="10">
    <source>
        <dbReference type="Pfam" id="PF00150"/>
    </source>
</evidence>
<keyword evidence="6 8" id="KW-0326">Glycosidase</keyword>
<dbReference type="Proteomes" id="UP001644719">
    <property type="component" value="Unassembled WGS sequence"/>
</dbReference>
<keyword evidence="3 8" id="KW-0378">Hydrolase</keyword>
<evidence type="ECO:0000256" key="8">
    <source>
        <dbReference type="RuleBase" id="RU361153"/>
    </source>
</evidence>
<dbReference type="Gene3D" id="3.20.20.80">
    <property type="entry name" value="Glycosidases"/>
    <property type="match status" value="1"/>
</dbReference>
<dbReference type="PANTHER" id="PTHR34142">
    <property type="entry name" value="ENDO-BETA-1,4-GLUCANASE A"/>
    <property type="match status" value="1"/>
</dbReference>
<accession>A0ABX2H9P0</accession>
<evidence type="ECO:0000256" key="1">
    <source>
        <dbReference type="ARBA" id="ARBA00000966"/>
    </source>
</evidence>
<evidence type="ECO:0000313" key="12">
    <source>
        <dbReference type="Proteomes" id="UP001644719"/>
    </source>
</evidence>
<sequence length="332" mass="37424">MRKKGKKWFGLLIAIVFLCAFCVPVAAASKLPRLQVKGTQLVNSSGKKVQLRGISTHGLSWYPEYVNQSAFTFMKKNWKVNAVRLAMYTAEYNGYCTGDASNRRKLEACIDNGVKYATNAGMYVIIDWHILSDGNPQQNQKEALKFFKKMAKKYKNNTNVIYEICNEPNGGTSWSTIKKYAEKIIKGIRTYDKKAVILVGTPNWSQDVDQAALSPVSKKYRKNVMYTLHFYAATHKEWLRDKAQAALDKGLPLFVSEFSICDASGNGGLDKAEAKKWLTFLDKNNISYMAWSLSNKAESSAFIKSGCSNTGKWSSKNLTAAGKWITNWYKKK</sequence>
<evidence type="ECO:0000256" key="6">
    <source>
        <dbReference type="ARBA" id="ARBA00023295"/>
    </source>
</evidence>
<evidence type="ECO:0000256" key="9">
    <source>
        <dbReference type="SAM" id="SignalP"/>
    </source>
</evidence>
<comment type="caution">
    <text evidence="11">The sequence shown here is derived from an EMBL/GenBank/DDBJ whole genome shotgun (WGS) entry which is preliminary data.</text>
</comment>
<protein>
    <recommendedName>
        <fullName evidence="2">cellulase</fullName>
        <ecNumber evidence="2">3.2.1.4</ecNumber>
    </recommendedName>
</protein>
<keyword evidence="7" id="KW-0624">Polysaccharide degradation</keyword>
<feature type="signal peptide" evidence="9">
    <location>
        <begin position="1"/>
        <end position="27"/>
    </location>
</feature>
<evidence type="ECO:0000256" key="2">
    <source>
        <dbReference type="ARBA" id="ARBA00012601"/>
    </source>
</evidence>
<reference evidence="11 12" key="1">
    <citation type="journal article" date="2020" name="Cell Host Microbe">
        <title>Functional and Genomic Variation between Human-Derived Isolates of Lachnospiraceae Reveals Inter- and Intra-Species Diversity.</title>
        <authorList>
            <person name="Sorbara M.T."/>
            <person name="Littmann E.R."/>
            <person name="Fontana E."/>
            <person name="Moody T.U."/>
            <person name="Kohout C.E."/>
            <person name="Gjonbalaj M."/>
            <person name="Eaton V."/>
            <person name="Seok R."/>
            <person name="Leiner I.M."/>
            <person name="Pamer E.G."/>
        </authorList>
    </citation>
    <scope>NUCLEOTIDE SEQUENCE [LARGE SCALE GENOMIC DNA]</scope>
    <source>
        <strain evidence="11 12">MSK.17.74</strain>
    </source>
</reference>
<feature type="chain" id="PRO_5047347611" description="cellulase" evidence="9">
    <location>
        <begin position="28"/>
        <end position="332"/>
    </location>
</feature>
<keyword evidence="12" id="KW-1185">Reference proteome</keyword>
<gene>
    <name evidence="11" type="ORF">G5B17_16135</name>
</gene>
<dbReference type="EMBL" id="JAAITS010000053">
    <property type="protein sequence ID" value="NSG86900.1"/>
    <property type="molecule type" value="Genomic_DNA"/>
</dbReference>
<dbReference type="EC" id="3.2.1.4" evidence="2"/>
<name>A0ABX2H9P0_9FIRM</name>
<feature type="domain" description="Glycoside hydrolase family 5" evidence="10">
    <location>
        <begin position="42"/>
        <end position="296"/>
    </location>
</feature>
<comment type="catalytic activity">
    <reaction evidence="1">
        <text>Endohydrolysis of (1-&gt;4)-beta-D-glucosidic linkages in cellulose, lichenin and cereal beta-D-glucans.</text>
        <dbReference type="EC" id="3.2.1.4"/>
    </reaction>
</comment>
<dbReference type="RefSeq" id="WP_118578801.1">
    <property type="nucleotide sequence ID" value="NZ_JAAINN010000004.1"/>
</dbReference>
<comment type="similarity">
    <text evidence="8">Belongs to the glycosyl hydrolase 5 (cellulase A) family.</text>
</comment>
<dbReference type="PANTHER" id="PTHR34142:SF1">
    <property type="entry name" value="GLYCOSIDE HYDROLASE FAMILY 5 DOMAIN-CONTAINING PROTEIN"/>
    <property type="match status" value="1"/>
</dbReference>
<dbReference type="GO" id="GO:0016787">
    <property type="term" value="F:hydrolase activity"/>
    <property type="evidence" value="ECO:0007669"/>
    <property type="project" value="UniProtKB-KW"/>
</dbReference>
<dbReference type="InterPro" id="IPR017853">
    <property type="entry name" value="GH"/>
</dbReference>
<keyword evidence="9" id="KW-0732">Signal</keyword>
<keyword evidence="5" id="KW-0119">Carbohydrate metabolism</keyword>
<dbReference type="InterPro" id="IPR018087">
    <property type="entry name" value="Glyco_hydro_5_CS"/>
</dbReference>
<dbReference type="GeneID" id="69513618"/>